<feature type="region of interest" description="Disordered" evidence="1">
    <location>
        <begin position="560"/>
        <end position="582"/>
    </location>
</feature>
<accession>A0ABN9RYW8</accession>
<keyword evidence="2" id="KW-0812">Transmembrane</keyword>
<keyword evidence="2" id="KW-0472">Membrane</keyword>
<feature type="compositionally biased region" description="Basic and acidic residues" evidence="1">
    <location>
        <begin position="452"/>
        <end position="461"/>
    </location>
</feature>
<gene>
    <name evidence="3" type="ORF">PCOR1329_LOCUS24993</name>
</gene>
<organism evidence="3 4">
    <name type="scientific">Prorocentrum cordatum</name>
    <dbReference type="NCBI Taxonomy" id="2364126"/>
    <lineage>
        <taxon>Eukaryota</taxon>
        <taxon>Sar</taxon>
        <taxon>Alveolata</taxon>
        <taxon>Dinophyceae</taxon>
        <taxon>Prorocentrales</taxon>
        <taxon>Prorocentraceae</taxon>
        <taxon>Prorocentrum</taxon>
    </lineage>
</organism>
<evidence type="ECO:0000313" key="4">
    <source>
        <dbReference type="Proteomes" id="UP001189429"/>
    </source>
</evidence>
<feature type="region of interest" description="Disordered" evidence="1">
    <location>
        <begin position="445"/>
        <end position="471"/>
    </location>
</feature>
<evidence type="ECO:0000256" key="2">
    <source>
        <dbReference type="SAM" id="Phobius"/>
    </source>
</evidence>
<dbReference type="EMBL" id="CAUYUJ010008677">
    <property type="protein sequence ID" value="CAK0824621.1"/>
    <property type="molecule type" value="Genomic_DNA"/>
</dbReference>
<feature type="compositionally biased region" description="Basic and acidic residues" evidence="1">
    <location>
        <begin position="560"/>
        <end position="575"/>
    </location>
</feature>
<keyword evidence="2" id="KW-1133">Transmembrane helix</keyword>
<feature type="transmembrane region" description="Helical" evidence="2">
    <location>
        <begin position="508"/>
        <end position="535"/>
    </location>
</feature>
<reference evidence="3" key="1">
    <citation type="submission" date="2023-10" db="EMBL/GenBank/DDBJ databases">
        <authorList>
            <person name="Chen Y."/>
            <person name="Shah S."/>
            <person name="Dougan E. K."/>
            <person name="Thang M."/>
            <person name="Chan C."/>
        </authorList>
    </citation>
    <scope>NUCLEOTIDE SEQUENCE [LARGE SCALE GENOMIC DNA]</scope>
</reference>
<feature type="compositionally biased region" description="Polar residues" evidence="1">
    <location>
        <begin position="462"/>
        <end position="471"/>
    </location>
</feature>
<proteinExistence type="predicted"/>
<dbReference type="Proteomes" id="UP001189429">
    <property type="component" value="Unassembled WGS sequence"/>
</dbReference>
<evidence type="ECO:0000313" key="3">
    <source>
        <dbReference type="EMBL" id="CAK0824621.1"/>
    </source>
</evidence>
<sequence>MDKAEAAMFTRPGGGVFRGTLPDPGLSSAVPVPDLDDADDELAALQFMVTSQDLPFGWEFDGTDAKLSDIFVDISTRNMTPHERAAFMQGKRKELTEFFGNDVREFHKPTGEEDPRRILKAKWVLKWTKNDDGTPRAKVPKDAAELMGIEPNIIMKLIKPLCGQVDAPRRWWLRAVDDLKASGLKQHPLDPCTFLSFDEDGNNDGFILLYVDDMLGGGDRRPGSNYSRAITEVKGRFKFRKWIEDVKMDYCGSDLTQTPHWENPKSNSSEIEVQMATYAKNLKPITIDQKSSDNTRELTIREKRQLRGQLPTAKVGTAKEADKTLRFYKQNSDVGLRMKKIALIYDGVDITKDESTRMAGESALVVDAKALYDAAQKESITNFQDKRTGIEVLALRERMEATMTRWRWVSSERQYADGLTKIAARQLLADRLRYGRLQLKRDPNYTAAKKKTKEERQESIDQTRPVTSAATRKATTPFMQLAAFATSCCRSAAHTGYDTKNENDGYGIVVWFAMFFFPSIFLGLCGAYPVASYLIKIKEAEHKYKTELAVLRAKIEKERIEKEREPKGPSSDERGGSSNDLYTARTVGTQSMTIYKLSGDVWRFQHQTQGFRRAGEVTTEPELTEGFRVHK</sequence>
<name>A0ABN9RYW8_9DINO</name>
<protein>
    <recommendedName>
        <fullName evidence="5">Reverse transcriptase Ty1/copia-type domain-containing protein</fullName>
    </recommendedName>
</protein>
<comment type="caution">
    <text evidence="3">The sequence shown here is derived from an EMBL/GenBank/DDBJ whole genome shotgun (WGS) entry which is preliminary data.</text>
</comment>
<keyword evidence="4" id="KW-1185">Reference proteome</keyword>
<evidence type="ECO:0008006" key="5">
    <source>
        <dbReference type="Google" id="ProtNLM"/>
    </source>
</evidence>
<evidence type="ECO:0000256" key="1">
    <source>
        <dbReference type="SAM" id="MobiDB-lite"/>
    </source>
</evidence>